<reference evidence="3" key="2">
    <citation type="submission" date="2014-03" db="EMBL/GenBank/DDBJ databases">
        <authorList>
            <person name="Genoscope - CEA"/>
        </authorList>
    </citation>
    <scope>NUCLEOTIDE SEQUENCE</scope>
</reference>
<dbReference type="STRING" id="8022.A0A060XXM3"/>
<protein>
    <recommendedName>
        <fullName evidence="2">SPIN-DOC-like zinc-finger domain-containing protein</fullName>
    </recommendedName>
</protein>
<dbReference type="PaxDb" id="8022-A0A060XXM3"/>
<gene>
    <name evidence="3" type="ORF">GSONMT00061186001</name>
</gene>
<dbReference type="Pfam" id="PF18658">
    <property type="entry name" value="zf-C2H2_12"/>
    <property type="match status" value="1"/>
</dbReference>
<feature type="domain" description="SPIN-DOC-like zinc-finger" evidence="2">
    <location>
        <begin position="17"/>
        <end position="65"/>
    </location>
</feature>
<evidence type="ECO:0000313" key="3">
    <source>
        <dbReference type="EMBL" id="CDQ84428.1"/>
    </source>
</evidence>
<dbReference type="EMBL" id="FR906439">
    <property type="protein sequence ID" value="CDQ84428.1"/>
    <property type="molecule type" value="Genomic_DNA"/>
</dbReference>
<dbReference type="AlphaFoldDB" id="A0A060XXM3"/>
<dbReference type="PANTHER" id="PTHR45913:SF21">
    <property type="entry name" value="DUF4371 DOMAIN-CONTAINING PROTEIN"/>
    <property type="match status" value="1"/>
</dbReference>
<dbReference type="Proteomes" id="UP000193380">
    <property type="component" value="Unassembled WGS sequence"/>
</dbReference>
<feature type="region of interest" description="Disordered" evidence="1">
    <location>
        <begin position="65"/>
        <end position="92"/>
    </location>
</feature>
<accession>A0A060XXM3</accession>
<feature type="compositionally biased region" description="Polar residues" evidence="1">
    <location>
        <begin position="65"/>
        <end position="82"/>
    </location>
</feature>
<reference evidence="3" key="1">
    <citation type="journal article" date="2014" name="Nat. Commun.">
        <title>The rainbow trout genome provides novel insights into evolution after whole-genome duplication in vertebrates.</title>
        <authorList>
            <person name="Berthelot C."/>
            <person name="Brunet F."/>
            <person name="Chalopin D."/>
            <person name="Juanchich A."/>
            <person name="Bernard M."/>
            <person name="Noel B."/>
            <person name="Bento P."/>
            <person name="Da Silva C."/>
            <person name="Labadie K."/>
            <person name="Alberti A."/>
            <person name="Aury J.M."/>
            <person name="Louis A."/>
            <person name="Dehais P."/>
            <person name="Bardou P."/>
            <person name="Montfort J."/>
            <person name="Klopp C."/>
            <person name="Cabau C."/>
            <person name="Gaspin C."/>
            <person name="Thorgaard G.H."/>
            <person name="Boussaha M."/>
            <person name="Quillet E."/>
            <person name="Guyomard R."/>
            <person name="Galiana D."/>
            <person name="Bobe J."/>
            <person name="Volff J.N."/>
            <person name="Genet C."/>
            <person name="Wincker P."/>
            <person name="Jaillon O."/>
            <person name="Roest Crollius H."/>
            <person name="Guiguen Y."/>
        </authorList>
    </citation>
    <scope>NUCLEOTIDE SEQUENCE [LARGE SCALE GENOMIC DNA]</scope>
</reference>
<name>A0A060XXM3_ONCMY</name>
<proteinExistence type="predicted"/>
<evidence type="ECO:0000256" key="1">
    <source>
        <dbReference type="SAM" id="MobiDB-lite"/>
    </source>
</evidence>
<dbReference type="InterPro" id="IPR040647">
    <property type="entry name" value="SPIN-DOC_Znf-C2H2"/>
</dbReference>
<evidence type="ECO:0000259" key="2">
    <source>
        <dbReference type="Pfam" id="PF18658"/>
    </source>
</evidence>
<organism evidence="3 4">
    <name type="scientific">Oncorhynchus mykiss</name>
    <name type="common">Rainbow trout</name>
    <name type="synonym">Salmo gairdneri</name>
    <dbReference type="NCBI Taxonomy" id="8022"/>
    <lineage>
        <taxon>Eukaryota</taxon>
        <taxon>Metazoa</taxon>
        <taxon>Chordata</taxon>
        <taxon>Craniata</taxon>
        <taxon>Vertebrata</taxon>
        <taxon>Euteleostomi</taxon>
        <taxon>Actinopterygii</taxon>
        <taxon>Neopterygii</taxon>
        <taxon>Teleostei</taxon>
        <taxon>Protacanthopterygii</taxon>
        <taxon>Salmoniformes</taxon>
        <taxon>Salmonidae</taxon>
        <taxon>Salmoninae</taxon>
        <taxon>Oncorhynchus</taxon>
    </lineage>
</organism>
<dbReference type="PANTHER" id="PTHR45913">
    <property type="entry name" value="EPM2A-INTERACTING PROTEIN 1"/>
    <property type="match status" value="1"/>
</dbReference>
<evidence type="ECO:0000313" key="4">
    <source>
        <dbReference type="Proteomes" id="UP000193380"/>
    </source>
</evidence>
<sequence>MLCTKMRKVDKENVAFKEEWTDKYGFILPAANVKPLCLICSETVALIKSANVKCHYETKHRSFEQTYPQQSDVRTGKINSKPSVIGPPESSPMHSLLNNVQMNVSQKNSFDFGSTAEAIY</sequence>